<proteinExistence type="predicted"/>
<protein>
    <submittedName>
        <fullName evidence="4">Flp pilus assembly protein CpaB</fullName>
    </submittedName>
</protein>
<feature type="compositionally biased region" description="Acidic residues" evidence="1">
    <location>
        <begin position="234"/>
        <end position="244"/>
    </location>
</feature>
<keyword evidence="2" id="KW-0472">Membrane</keyword>
<dbReference type="CDD" id="cd11614">
    <property type="entry name" value="SAF_CpaB_FlgA_like"/>
    <property type="match status" value="1"/>
</dbReference>
<feature type="compositionally biased region" description="Polar residues" evidence="1">
    <location>
        <begin position="1"/>
        <end position="17"/>
    </location>
</feature>
<sequence length="244" mass="25673">MPGPYSQPSADSRSRSQGYGDLPDAPAAERLRRPSWRDPRLLAGLLIVALSIAGVIALLASQNRTTQIYAADRLLTVGERITVEDLRVVEVQIDDVAESYLSAAEELPQGSVFVAAVAEGELVPRRAVAQEDLQGRQAVTVEVEHTLARGVDPGRMVDVWAADAGALGQQQEVQVERIAAGSQVSAITEASGTFGAQTAVTVELLVDPDELPALLAARSSSAMLSVVPAGTDPDPAESEPAEED</sequence>
<evidence type="ECO:0000256" key="2">
    <source>
        <dbReference type="SAM" id="Phobius"/>
    </source>
</evidence>
<reference evidence="4 5" key="1">
    <citation type="submission" date="2020-10" db="EMBL/GenBank/DDBJ databases">
        <title>Sequencing the genomes of 1000 actinobacteria strains.</title>
        <authorList>
            <person name="Klenk H.-P."/>
        </authorList>
    </citation>
    <scope>NUCLEOTIDE SEQUENCE [LARGE SCALE GENOMIC DNA]</scope>
    <source>
        <strain evidence="4 5">DSM 15666</strain>
    </source>
</reference>
<keyword evidence="2" id="KW-1133">Transmembrane helix</keyword>
<feature type="transmembrane region" description="Helical" evidence="2">
    <location>
        <begin position="41"/>
        <end position="60"/>
    </location>
</feature>
<dbReference type="SMART" id="SM00858">
    <property type="entry name" value="SAF"/>
    <property type="match status" value="1"/>
</dbReference>
<name>A0ABR9JEZ1_9MICC</name>
<evidence type="ECO:0000313" key="4">
    <source>
        <dbReference type="EMBL" id="MBE1524507.1"/>
    </source>
</evidence>
<feature type="domain" description="SAF" evidence="3">
    <location>
        <begin position="66"/>
        <end position="129"/>
    </location>
</feature>
<comment type="caution">
    <text evidence="4">The sequence shown here is derived from an EMBL/GenBank/DDBJ whole genome shotgun (WGS) entry which is preliminary data.</text>
</comment>
<dbReference type="InterPro" id="IPR013974">
    <property type="entry name" value="SAF"/>
</dbReference>
<feature type="region of interest" description="Disordered" evidence="1">
    <location>
        <begin position="1"/>
        <end position="27"/>
    </location>
</feature>
<accession>A0ABR9JEZ1</accession>
<dbReference type="EMBL" id="JADBED010000001">
    <property type="protein sequence ID" value="MBE1524507.1"/>
    <property type="molecule type" value="Genomic_DNA"/>
</dbReference>
<dbReference type="RefSeq" id="WP_192595510.1">
    <property type="nucleotide sequence ID" value="NZ_BAAALJ010000002.1"/>
</dbReference>
<feature type="region of interest" description="Disordered" evidence="1">
    <location>
        <begin position="225"/>
        <end position="244"/>
    </location>
</feature>
<dbReference type="Proteomes" id="UP000643525">
    <property type="component" value="Unassembled WGS sequence"/>
</dbReference>
<keyword evidence="2" id="KW-0812">Transmembrane</keyword>
<evidence type="ECO:0000313" key="5">
    <source>
        <dbReference type="Proteomes" id="UP000643525"/>
    </source>
</evidence>
<gene>
    <name evidence="4" type="ORF">H4W27_001625</name>
</gene>
<evidence type="ECO:0000259" key="3">
    <source>
        <dbReference type="SMART" id="SM00858"/>
    </source>
</evidence>
<keyword evidence="5" id="KW-1185">Reference proteome</keyword>
<organism evidence="4 5">
    <name type="scientific">Nesterenkonia lutea</name>
    <dbReference type="NCBI Taxonomy" id="272919"/>
    <lineage>
        <taxon>Bacteria</taxon>
        <taxon>Bacillati</taxon>
        <taxon>Actinomycetota</taxon>
        <taxon>Actinomycetes</taxon>
        <taxon>Micrococcales</taxon>
        <taxon>Micrococcaceae</taxon>
        <taxon>Nesterenkonia</taxon>
    </lineage>
</organism>
<evidence type="ECO:0000256" key="1">
    <source>
        <dbReference type="SAM" id="MobiDB-lite"/>
    </source>
</evidence>